<dbReference type="AlphaFoldDB" id="A0AAV4Y8T6"/>
<name>A0AAV4Y8T6_CAEEX</name>
<comment type="caution">
    <text evidence="1">The sequence shown here is derived from an EMBL/GenBank/DDBJ whole genome shotgun (WGS) entry which is preliminary data.</text>
</comment>
<accession>A0AAV4Y8T6</accession>
<reference evidence="1 2" key="1">
    <citation type="submission" date="2021-06" db="EMBL/GenBank/DDBJ databases">
        <title>Caerostris extrusa draft genome.</title>
        <authorList>
            <person name="Kono N."/>
            <person name="Arakawa K."/>
        </authorList>
    </citation>
    <scope>NUCLEOTIDE SEQUENCE [LARGE SCALE GENOMIC DNA]</scope>
</reference>
<proteinExistence type="predicted"/>
<gene>
    <name evidence="1" type="ORF">CEXT_209501</name>
</gene>
<evidence type="ECO:0000313" key="1">
    <source>
        <dbReference type="EMBL" id="GIZ02346.1"/>
    </source>
</evidence>
<sequence length="77" mass="8907">MSQQFEILRIPLEVWHPSFWLKEKTFTDYDGSCSFSEEELGTCGLSSFSSKLNVLFTRHAKSQHACPNKIENTHSIR</sequence>
<dbReference type="Proteomes" id="UP001054945">
    <property type="component" value="Unassembled WGS sequence"/>
</dbReference>
<dbReference type="EMBL" id="BPLR01018800">
    <property type="protein sequence ID" value="GIZ02346.1"/>
    <property type="molecule type" value="Genomic_DNA"/>
</dbReference>
<organism evidence="1 2">
    <name type="scientific">Caerostris extrusa</name>
    <name type="common">Bark spider</name>
    <name type="synonym">Caerostris bankana</name>
    <dbReference type="NCBI Taxonomy" id="172846"/>
    <lineage>
        <taxon>Eukaryota</taxon>
        <taxon>Metazoa</taxon>
        <taxon>Ecdysozoa</taxon>
        <taxon>Arthropoda</taxon>
        <taxon>Chelicerata</taxon>
        <taxon>Arachnida</taxon>
        <taxon>Araneae</taxon>
        <taxon>Araneomorphae</taxon>
        <taxon>Entelegynae</taxon>
        <taxon>Araneoidea</taxon>
        <taxon>Araneidae</taxon>
        <taxon>Caerostris</taxon>
    </lineage>
</organism>
<evidence type="ECO:0000313" key="2">
    <source>
        <dbReference type="Proteomes" id="UP001054945"/>
    </source>
</evidence>
<keyword evidence="2" id="KW-1185">Reference proteome</keyword>
<protein>
    <submittedName>
        <fullName evidence="1">Uncharacterized protein</fullName>
    </submittedName>
</protein>